<dbReference type="Proteomes" id="UP001172082">
    <property type="component" value="Unassembled WGS sequence"/>
</dbReference>
<evidence type="ECO:0000313" key="1">
    <source>
        <dbReference type="EMBL" id="MDN5199783.1"/>
    </source>
</evidence>
<dbReference type="NCBIfam" id="NF038404">
    <property type="entry name" value="perm_prefix_2"/>
    <property type="match status" value="1"/>
</dbReference>
<keyword evidence="2" id="KW-1185">Reference proteome</keyword>
<dbReference type="RefSeq" id="WP_346749815.1">
    <property type="nucleotide sequence ID" value="NZ_JAUJEA010000001.1"/>
</dbReference>
<name>A0ABT8KH71_9BACT</name>
<sequence length="47" mass="5779">MSKKYPQLPPSLMKRFLHWLCKPELIEEIEGDLNEEFHERIKLKNIR</sequence>
<protein>
    <submittedName>
        <fullName evidence="1">Permease prefix domain 2-containing transporter</fullName>
    </submittedName>
</protein>
<dbReference type="EMBL" id="JAUJEA010000001">
    <property type="protein sequence ID" value="MDN5199783.1"/>
    <property type="molecule type" value="Genomic_DNA"/>
</dbReference>
<dbReference type="InterPro" id="IPR047699">
    <property type="entry name" value="Permease_put_prefix"/>
</dbReference>
<reference evidence="1" key="1">
    <citation type="submission" date="2023-06" db="EMBL/GenBank/DDBJ databases">
        <title>Genomic of Parafulvivirga corallium.</title>
        <authorList>
            <person name="Wang G."/>
        </authorList>
    </citation>
    <scope>NUCLEOTIDE SEQUENCE</scope>
    <source>
        <strain evidence="1">BMA10</strain>
    </source>
</reference>
<gene>
    <name evidence="1" type="ORF">QQ008_00375</name>
</gene>
<organism evidence="1 2">
    <name type="scientific">Splendidivirga corallicola</name>
    <dbReference type="NCBI Taxonomy" id="3051826"/>
    <lineage>
        <taxon>Bacteria</taxon>
        <taxon>Pseudomonadati</taxon>
        <taxon>Bacteroidota</taxon>
        <taxon>Cytophagia</taxon>
        <taxon>Cytophagales</taxon>
        <taxon>Splendidivirgaceae</taxon>
        <taxon>Splendidivirga</taxon>
    </lineage>
</organism>
<accession>A0ABT8KH71</accession>
<proteinExistence type="predicted"/>
<evidence type="ECO:0000313" key="2">
    <source>
        <dbReference type="Proteomes" id="UP001172082"/>
    </source>
</evidence>
<comment type="caution">
    <text evidence="1">The sequence shown here is derived from an EMBL/GenBank/DDBJ whole genome shotgun (WGS) entry which is preliminary data.</text>
</comment>